<evidence type="ECO:0000313" key="2">
    <source>
        <dbReference type="EMBL" id="GFD58212.1"/>
    </source>
</evidence>
<sequence length="54" mass="6032">MVRHSRHRHAVLPVLRAVSRFTRGRGAHHHRPDAFSGRAEHSAARHQHSTPAGA</sequence>
<organism evidence="2">
    <name type="scientific">Tanacetum cinerariifolium</name>
    <name type="common">Dalmatian daisy</name>
    <name type="synonym">Chrysanthemum cinerariifolium</name>
    <dbReference type="NCBI Taxonomy" id="118510"/>
    <lineage>
        <taxon>Eukaryota</taxon>
        <taxon>Viridiplantae</taxon>
        <taxon>Streptophyta</taxon>
        <taxon>Embryophyta</taxon>
        <taxon>Tracheophyta</taxon>
        <taxon>Spermatophyta</taxon>
        <taxon>Magnoliopsida</taxon>
        <taxon>eudicotyledons</taxon>
        <taxon>Gunneridae</taxon>
        <taxon>Pentapetalae</taxon>
        <taxon>asterids</taxon>
        <taxon>campanulids</taxon>
        <taxon>Asterales</taxon>
        <taxon>Asteraceae</taxon>
        <taxon>Asteroideae</taxon>
        <taxon>Anthemideae</taxon>
        <taxon>Anthemidinae</taxon>
        <taxon>Tanacetum</taxon>
    </lineage>
</organism>
<comment type="caution">
    <text evidence="2">The sequence shown here is derived from an EMBL/GenBank/DDBJ whole genome shotgun (WGS) entry which is preliminary data.</text>
</comment>
<dbReference type="EMBL" id="BKCJ011850052">
    <property type="protein sequence ID" value="GFD58212.1"/>
    <property type="molecule type" value="Genomic_DNA"/>
</dbReference>
<protein>
    <submittedName>
        <fullName evidence="2">Uncharacterized protein</fullName>
    </submittedName>
</protein>
<accession>A0A699XDN8</accession>
<dbReference type="AlphaFoldDB" id="A0A699XDN8"/>
<reference evidence="2" key="1">
    <citation type="journal article" date="2019" name="Sci. Rep.">
        <title>Draft genome of Tanacetum cinerariifolium, the natural source of mosquito coil.</title>
        <authorList>
            <person name="Yamashiro T."/>
            <person name="Shiraishi A."/>
            <person name="Satake H."/>
            <person name="Nakayama K."/>
        </authorList>
    </citation>
    <scope>NUCLEOTIDE SEQUENCE</scope>
</reference>
<feature type="non-terminal residue" evidence="2">
    <location>
        <position position="54"/>
    </location>
</feature>
<name>A0A699XDN8_TANCI</name>
<feature type="compositionally biased region" description="Basic residues" evidence="1">
    <location>
        <begin position="22"/>
        <end position="31"/>
    </location>
</feature>
<evidence type="ECO:0000256" key="1">
    <source>
        <dbReference type="SAM" id="MobiDB-lite"/>
    </source>
</evidence>
<feature type="region of interest" description="Disordered" evidence="1">
    <location>
        <begin position="22"/>
        <end position="54"/>
    </location>
</feature>
<proteinExistence type="predicted"/>
<gene>
    <name evidence="2" type="ORF">Tci_930181</name>
</gene>